<evidence type="ECO:0000259" key="3">
    <source>
        <dbReference type="Pfam" id="PF08797"/>
    </source>
</evidence>
<evidence type="ECO:0000313" key="4">
    <source>
        <dbReference type="EMBL" id="PZQ21267.1"/>
    </source>
</evidence>
<evidence type="ECO:0000256" key="1">
    <source>
        <dbReference type="ARBA" id="ARBA00022723"/>
    </source>
</evidence>
<dbReference type="Proteomes" id="UP000248597">
    <property type="component" value="Unassembled WGS sequence"/>
</dbReference>
<keyword evidence="1" id="KW-0479">Metal-binding</keyword>
<dbReference type="AlphaFoldDB" id="A0A2W5MMX7"/>
<comment type="caution">
    <text evidence="4">The sequence shown here is derived from an EMBL/GenBank/DDBJ whole genome shotgun (WGS) entry which is preliminary data.</text>
</comment>
<feature type="domain" description="HIRAN" evidence="3">
    <location>
        <begin position="6"/>
        <end position="79"/>
    </location>
</feature>
<organism evidence="4 5">
    <name type="scientific">Sphingopyxis macrogoltabida</name>
    <name type="common">Sphingomonas macrogoltabidus</name>
    <dbReference type="NCBI Taxonomy" id="33050"/>
    <lineage>
        <taxon>Bacteria</taxon>
        <taxon>Pseudomonadati</taxon>
        <taxon>Pseudomonadota</taxon>
        <taxon>Alphaproteobacteria</taxon>
        <taxon>Sphingomonadales</taxon>
        <taxon>Sphingomonadaceae</taxon>
        <taxon>Sphingopyxis</taxon>
    </lineage>
</organism>
<dbReference type="Gene3D" id="3.30.70.2330">
    <property type="match status" value="1"/>
</dbReference>
<dbReference type="InterPro" id="IPR014905">
    <property type="entry name" value="HIRAN"/>
</dbReference>
<sequence length="135" mass="14962">MDEIFFLRLAGVSHHQQALADTCIGEAVRFFHEPDNPYDCMAIRVENSGGQTLGYVPRNNWLRTVVHEKGRGVAGVIDSIGMSRACLLGATISVSICADRVKVVSYYPDRAPPKPPKGGFRYWVSAEEPRDRRAA</sequence>
<reference evidence="4 5" key="1">
    <citation type="submission" date="2017-08" db="EMBL/GenBank/DDBJ databases">
        <title>Infants hospitalized years apart are colonized by the same room-sourced microbial strains.</title>
        <authorList>
            <person name="Brooks B."/>
            <person name="Olm M.R."/>
            <person name="Firek B.A."/>
            <person name="Baker R."/>
            <person name="Thomas B.C."/>
            <person name="Morowitz M.J."/>
            <person name="Banfield J.F."/>
        </authorList>
    </citation>
    <scope>NUCLEOTIDE SEQUENCE [LARGE SCALE GENOMIC DNA]</scope>
    <source>
        <strain evidence="4">S2_005_003_R2_47</strain>
    </source>
</reference>
<gene>
    <name evidence="4" type="ORF">DI569_12630</name>
</gene>
<dbReference type="GO" id="GO:0016818">
    <property type="term" value="F:hydrolase activity, acting on acid anhydrides, in phosphorus-containing anhydrides"/>
    <property type="evidence" value="ECO:0007669"/>
    <property type="project" value="InterPro"/>
</dbReference>
<keyword evidence="2" id="KW-0378">Hydrolase</keyword>
<proteinExistence type="predicted"/>
<protein>
    <recommendedName>
        <fullName evidence="3">HIRAN domain-containing protein</fullName>
    </recommendedName>
</protein>
<evidence type="ECO:0000313" key="5">
    <source>
        <dbReference type="Proteomes" id="UP000248597"/>
    </source>
</evidence>
<dbReference type="GO" id="GO:0003676">
    <property type="term" value="F:nucleic acid binding"/>
    <property type="evidence" value="ECO:0007669"/>
    <property type="project" value="InterPro"/>
</dbReference>
<accession>A0A2W5MMX7</accession>
<evidence type="ECO:0000256" key="2">
    <source>
        <dbReference type="ARBA" id="ARBA00022801"/>
    </source>
</evidence>
<dbReference type="Pfam" id="PF08797">
    <property type="entry name" value="HIRAN"/>
    <property type="match status" value="1"/>
</dbReference>
<dbReference type="GO" id="GO:0008270">
    <property type="term" value="F:zinc ion binding"/>
    <property type="evidence" value="ECO:0007669"/>
    <property type="project" value="InterPro"/>
</dbReference>
<name>A0A2W5MMX7_SPHMC</name>
<dbReference type="EMBL" id="QFPJ01000033">
    <property type="protein sequence ID" value="PZQ21267.1"/>
    <property type="molecule type" value="Genomic_DNA"/>
</dbReference>